<evidence type="ECO:0000313" key="2">
    <source>
        <dbReference type="RefSeq" id="XP_013168355.1"/>
    </source>
</evidence>
<dbReference type="PRINTS" id="PR00180">
    <property type="entry name" value="CRETINALDHBP"/>
</dbReference>
<gene>
    <name evidence="2" type="primary">LOC106118282</name>
</gene>
<feature type="domain" description="CRAL-TRIO" evidence="1">
    <location>
        <begin position="99"/>
        <end position="262"/>
    </location>
</feature>
<dbReference type="SMART" id="SM01100">
    <property type="entry name" value="CRAL_TRIO_N"/>
    <property type="match status" value="1"/>
</dbReference>
<organism evidence="2">
    <name type="scientific">Papilio xuthus</name>
    <name type="common">Asian swallowtail butterfly</name>
    <dbReference type="NCBI Taxonomy" id="66420"/>
    <lineage>
        <taxon>Eukaryota</taxon>
        <taxon>Metazoa</taxon>
        <taxon>Ecdysozoa</taxon>
        <taxon>Arthropoda</taxon>
        <taxon>Hexapoda</taxon>
        <taxon>Insecta</taxon>
        <taxon>Pterygota</taxon>
        <taxon>Neoptera</taxon>
        <taxon>Endopterygota</taxon>
        <taxon>Lepidoptera</taxon>
        <taxon>Glossata</taxon>
        <taxon>Ditrysia</taxon>
        <taxon>Papilionoidea</taxon>
        <taxon>Papilionidae</taxon>
        <taxon>Papilioninae</taxon>
        <taxon>Papilio</taxon>
    </lineage>
</organism>
<dbReference type="AlphaFoldDB" id="A0AAJ6ZAB5"/>
<reference evidence="2" key="1">
    <citation type="submission" date="2025-08" db="UniProtKB">
        <authorList>
            <consortium name="RefSeq"/>
        </authorList>
    </citation>
    <scope>IDENTIFICATION</scope>
</reference>
<dbReference type="GO" id="GO:0016020">
    <property type="term" value="C:membrane"/>
    <property type="evidence" value="ECO:0007669"/>
    <property type="project" value="TreeGrafter"/>
</dbReference>
<dbReference type="CDD" id="cd00170">
    <property type="entry name" value="SEC14"/>
    <property type="match status" value="1"/>
</dbReference>
<dbReference type="Gene3D" id="1.20.5.1200">
    <property type="entry name" value="Alpha-tocopherol transfer"/>
    <property type="match status" value="1"/>
</dbReference>
<proteinExistence type="predicted"/>
<dbReference type="GeneID" id="106118282"/>
<dbReference type="SUPFAM" id="SSF46938">
    <property type="entry name" value="CRAL/TRIO N-terminal domain"/>
    <property type="match status" value="1"/>
</dbReference>
<dbReference type="RefSeq" id="XP_013168355.1">
    <property type="nucleotide sequence ID" value="XM_013312901.1"/>
</dbReference>
<sequence>MSSSEFKLERNVELSPETKAIAEQELRETPERVREALERLRELLKENKDIYFGDDDELLTIFLRPCKWYPESALALMRRIAEFKRDNASLLNGLVPEHEKEAFLEHKVVNVMKGRDQKGRRLLIVNVGGSWNPKKVNADQLFRLFYLIHLAAMLEPESQVRGTVVLMDFYNMGWSQTMGLTPSFSKRLLTFIQDAMPLRLKEVHFVKQPRIFDVVWRMFKPFIRDKLRNRIFFHGSDMSSLHKHLSPSHLPADYEGQLPAIDYSGAEWYPVIQHVMPHIDNWNTYGFVKKP</sequence>
<dbReference type="InterPro" id="IPR011074">
    <property type="entry name" value="CRAL/TRIO_N_dom"/>
</dbReference>
<dbReference type="InterPro" id="IPR036865">
    <property type="entry name" value="CRAL-TRIO_dom_sf"/>
</dbReference>
<dbReference type="Pfam" id="PF00650">
    <property type="entry name" value="CRAL_TRIO"/>
    <property type="match status" value="1"/>
</dbReference>
<dbReference type="Proteomes" id="UP000694872">
    <property type="component" value="Unplaced"/>
</dbReference>
<dbReference type="Gene3D" id="3.40.525.10">
    <property type="entry name" value="CRAL-TRIO lipid binding domain"/>
    <property type="match status" value="1"/>
</dbReference>
<dbReference type="PANTHER" id="PTHR10174">
    <property type="entry name" value="ALPHA-TOCOPHEROL TRANSFER PROTEIN-RELATED"/>
    <property type="match status" value="1"/>
</dbReference>
<dbReference type="Gene3D" id="1.10.8.20">
    <property type="entry name" value="N-terminal domain of phosphatidylinositol transfer protein sec14p"/>
    <property type="match status" value="1"/>
</dbReference>
<dbReference type="InterPro" id="IPR036273">
    <property type="entry name" value="CRAL/TRIO_N_dom_sf"/>
</dbReference>
<evidence type="ECO:0000259" key="1">
    <source>
        <dbReference type="PROSITE" id="PS50191"/>
    </source>
</evidence>
<dbReference type="SMART" id="SM00516">
    <property type="entry name" value="SEC14"/>
    <property type="match status" value="1"/>
</dbReference>
<dbReference type="SUPFAM" id="SSF52087">
    <property type="entry name" value="CRAL/TRIO domain"/>
    <property type="match status" value="1"/>
</dbReference>
<dbReference type="InterPro" id="IPR001251">
    <property type="entry name" value="CRAL-TRIO_dom"/>
</dbReference>
<protein>
    <submittedName>
        <fullName evidence="2">Clavesin-1</fullName>
    </submittedName>
</protein>
<dbReference type="GO" id="GO:1902936">
    <property type="term" value="F:phosphatidylinositol bisphosphate binding"/>
    <property type="evidence" value="ECO:0007669"/>
    <property type="project" value="TreeGrafter"/>
</dbReference>
<accession>A0AAJ6ZAB5</accession>
<name>A0AAJ6ZAB5_PAPXU</name>
<dbReference type="KEGG" id="pxu:106118282"/>
<dbReference type="PANTHER" id="PTHR10174:SF212">
    <property type="entry name" value="MIP26555P1"/>
    <property type="match status" value="1"/>
</dbReference>
<dbReference type="PROSITE" id="PS50191">
    <property type="entry name" value="CRAL_TRIO"/>
    <property type="match status" value="1"/>
</dbReference>